<keyword evidence="3" id="KW-1185">Reference proteome</keyword>
<dbReference type="AlphaFoldDB" id="A0A4D6MCG8"/>
<gene>
    <name evidence="2" type="ORF">DEO72_LG7g359</name>
</gene>
<feature type="region of interest" description="Disordered" evidence="1">
    <location>
        <begin position="71"/>
        <end position="90"/>
    </location>
</feature>
<name>A0A4D6MCG8_VIGUN</name>
<organism evidence="2 3">
    <name type="scientific">Vigna unguiculata</name>
    <name type="common">Cowpea</name>
    <dbReference type="NCBI Taxonomy" id="3917"/>
    <lineage>
        <taxon>Eukaryota</taxon>
        <taxon>Viridiplantae</taxon>
        <taxon>Streptophyta</taxon>
        <taxon>Embryophyta</taxon>
        <taxon>Tracheophyta</taxon>
        <taxon>Spermatophyta</taxon>
        <taxon>Magnoliopsida</taxon>
        <taxon>eudicotyledons</taxon>
        <taxon>Gunneridae</taxon>
        <taxon>Pentapetalae</taxon>
        <taxon>rosids</taxon>
        <taxon>fabids</taxon>
        <taxon>Fabales</taxon>
        <taxon>Fabaceae</taxon>
        <taxon>Papilionoideae</taxon>
        <taxon>50 kb inversion clade</taxon>
        <taxon>NPAAA clade</taxon>
        <taxon>indigoferoid/millettioid clade</taxon>
        <taxon>Phaseoleae</taxon>
        <taxon>Vigna</taxon>
    </lineage>
</organism>
<reference evidence="2 3" key="1">
    <citation type="submission" date="2019-04" db="EMBL/GenBank/DDBJ databases">
        <title>An improved genome assembly and genetic linkage map for asparagus bean, Vigna unguiculata ssp. sesquipedialis.</title>
        <authorList>
            <person name="Xia Q."/>
            <person name="Zhang R."/>
            <person name="Dong Y."/>
        </authorList>
    </citation>
    <scope>NUCLEOTIDE SEQUENCE [LARGE SCALE GENOMIC DNA]</scope>
    <source>
        <tissue evidence="2">Leaf</tissue>
    </source>
</reference>
<accession>A0A4D6MCG8</accession>
<dbReference type="EMBL" id="CP039351">
    <property type="protein sequence ID" value="QCD99079.1"/>
    <property type="molecule type" value="Genomic_DNA"/>
</dbReference>
<evidence type="ECO:0000313" key="2">
    <source>
        <dbReference type="EMBL" id="QCD99079.1"/>
    </source>
</evidence>
<evidence type="ECO:0000256" key="1">
    <source>
        <dbReference type="SAM" id="MobiDB-lite"/>
    </source>
</evidence>
<evidence type="ECO:0000313" key="3">
    <source>
        <dbReference type="Proteomes" id="UP000501690"/>
    </source>
</evidence>
<proteinExistence type="predicted"/>
<dbReference type="Proteomes" id="UP000501690">
    <property type="component" value="Linkage Group LG7"/>
</dbReference>
<protein>
    <submittedName>
        <fullName evidence="2">Uncharacterized protein</fullName>
    </submittedName>
</protein>
<sequence length="90" mass="10132">MVCTAWRHATCRQAPTRKLQCCVDEMNVEGLGPGESGNPPGDNHGKIEHWNAGAWRREWFCQAMAFQQRATESCAPGDEGPSARRYLQRE</sequence>